<dbReference type="EMBL" id="KZ819299">
    <property type="protein sequence ID" value="PWN96441.1"/>
    <property type="molecule type" value="Genomic_DNA"/>
</dbReference>
<feature type="signal peptide" evidence="13">
    <location>
        <begin position="1"/>
        <end position="30"/>
    </location>
</feature>
<dbReference type="PANTHER" id="PTHR12413">
    <property type="entry name" value="DOLICHYL GLYCOSYLTRANSFERASE"/>
    <property type="match status" value="1"/>
</dbReference>
<organism evidence="14 15">
    <name type="scientific">Tilletiopsis washingtonensis</name>
    <dbReference type="NCBI Taxonomy" id="58919"/>
    <lineage>
        <taxon>Eukaryota</taxon>
        <taxon>Fungi</taxon>
        <taxon>Dikarya</taxon>
        <taxon>Basidiomycota</taxon>
        <taxon>Ustilaginomycotina</taxon>
        <taxon>Exobasidiomycetes</taxon>
        <taxon>Entylomatales</taxon>
        <taxon>Entylomatales incertae sedis</taxon>
        <taxon>Tilletiopsis</taxon>
    </lineage>
</organism>
<evidence type="ECO:0000256" key="7">
    <source>
        <dbReference type="ARBA" id="ARBA00022824"/>
    </source>
</evidence>
<feature type="region of interest" description="Disordered" evidence="12">
    <location>
        <begin position="746"/>
        <end position="767"/>
    </location>
</feature>
<comment type="pathway">
    <text evidence="2 11">Protein modification; protein glycosylation.</text>
</comment>
<evidence type="ECO:0000256" key="6">
    <source>
        <dbReference type="ARBA" id="ARBA00022692"/>
    </source>
</evidence>
<comment type="similarity">
    <text evidence="3 11">Belongs to the ALG6/ALG8 glucosyltransferase family.</text>
</comment>
<reference evidence="14 15" key="1">
    <citation type="journal article" date="2018" name="Mol. Biol. Evol.">
        <title>Broad Genomic Sampling Reveals a Smut Pathogenic Ancestry of the Fungal Clade Ustilaginomycotina.</title>
        <authorList>
            <person name="Kijpornyongpan T."/>
            <person name="Mondo S.J."/>
            <person name="Barry K."/>
            <person name="Sandor L."/>
            <person name="Lee J."/>
            <person name="Lipzen A."/>
            <person name="Pangilinan J."/>
            <person name="LaButti K."/>
            <person name="Hainaut M."/>
            <person name="Henrissat B."/>
            <person name="Grigoriev I.V."/>
            <person name="Spatafora J.W."/>
            <person name="Aime M.C."/>
        </authorList>
    </citation>
    <scope>NUCLEOTIDE SEQUENCE [LARGE SCALE GENOMIC DNA]</scope>
    <source>
        <strain evidence="14 15">MCA 4186</strain>
    </source>
</reference>
<gene>
    <name evidence="14" type="ORF">FA09DRAFT_346716</name>
</gene>
<evidence type="ECO:0000256" key="13">
    <source>
        <dbReference type="SAM" id="SignalP"/>
    </source>
</evidence>
<feature type="transmembrane region" description="Helical" evidence="11">
    <location>
        <begin position="230"/>
        <end position="254"/>
    </location>
</feature>
<keyword evidence="15" id="KW-1185">Reference proteome</keyword>
<evidence type="ECO:0000256" key="12">
    <source>
        <dbReference type="SAM" id="MobiDB-lite"/>
    </source>
</evidence>
<comment type="subcellular location">
    <subcellularLocation>
        <location evidence="1 11">Endoplasmic reticulum membrane</location>
        <topology evidence="1 11">Multi-pass membrane protein</topology>
    </subcellularLocation>
</comment>
<evidence type="ECO:0000313" key="15">
    <source>
        <dbReference type="Proteomes" id="UP000245946"/>
    </source>
</evidence>
<evidence type="ECO:0000256" key="5">
    <source>
        <dbReference type="ARBA" id="ARBA00022679"/>
    </source>
</evidence>
<feature type="chain" id="PRO_5016467262" description="Alpha-1,3-glucosyltransferase" evidence="13">
    <location>
        <begin position="31"/>
        <end position="767"/>
    </location>
</feature>
<protein>
    <recommendedName>
        <fullName evidence="11">Alpha-1,3-glucosyltransferase</fullName>
        <ecNumber evidence="11">2.4.1.-</ecNumber>
    </recommendedName>
</protein>
<dbReference type="STRING" id="58919.A0A316Z4F8"/>
<name>A0A316Z4F8_9BASI</name>
<dbReference type="AlphaFoldDB" id="A0A316Z4F8"/>
<feature type="transmembrane region" description="Helical" evidence="11">
    <location>
        <begin position="101"/>
        <end position="124"/>
    </location>
</feature>
<evidence type="ECO:0000256" key="1">
    <source>
        <dbReference type="ARBA" id="ARBA00004477"/>
    </source>
</evidence>
<feature type="transmembrane region" description="Helical" evidence="11">
    <location>
        <begin position="475"/>
        <end position="496"/>
    </location>
</feature>
<dbReference type="Pfam" id="PF03155">
    <property type="entry name" value="Alg6_Alg8"/>
    <property type="match status" value="1"/>
</dbReference>
<feature type="transmembrane region" description="Helical" evidence="11">
    <location>
        <begin position="159"/>
        <end position="176"/>
    </location>
</feature>
<evidence type="ECO:0000256" key="9">
    <source>
        <dbReference type="ARBA" id="ARBA00023136"/>
    </source>
</evidence>
<dbReference type="GeneID" id="37272310"/>
<proteinExistence type="inferred from homology"/>
<dbReference type="RefSeq" id="XP_025596720.1">
    <property type="nucleotide sequence ID" value="XM_025744766.1"/>
</dbReference>
<keyword evidence="7 11" id="KW-0256">Endoplasmic reticulum</keyword>
<dbReference type="GO" id="GO:0042283">
    <property type="term" value="F:dolichyl pyrophosphate Glc1Man9GlcNAc2 alpha-1,3-glucosyltransferase activity"/>
    <property type="evidence" value="ECO:0007669"/>
    <property type="project" value="UniProtKB-EC"/>
</dbReference>
<evidence type="ECO:0000256" key="4">
    <source>
        <dbReference type="ARBA" id="ARBA00022676"/>
    </source>
</evidence>
<evidence type="ECO:0000256" key="11">
    <source>
        <dbReference type="RuleBase" id="RU363110"/>
    </source>
</evidence>
<evidence type="ECO:0000313" key="14">
    <source>
        <dbReference type="EMBL" id="PWN96441.1"/>
    </source>
</evidence>
<feature type="transmembrane region" description="Helical" evidence="11">
    <location>
        <begin position="336"/>
        <end position="356"/>
    </location>
</feature>
<dbReference type="Proteomes" id="UP000245946">
    <property type="component" value="Unassembled WGS sequence"/>
</dbReference>
<keyword evidence="13" id="KW-0732">Signal</keyword>
<accession>A0A316Z4F8</accession>
<evidence type="ECO:0000256" key="10">
    <source>
        <dbReference type="ARBA" id="ARBA00047346"/>
    </source>
</evidence>
<dbReference type="PANTHER" id="PTHR12413:SF2">
    <property type="entry name" value="DOLICHYL PYROPHOSPHATE GLC1MAN9GLCNAC2 ALPHA-1,3-GLUCOSYLTRANSFERASE-RELATED"/>
    <property type="match status" value="1"/>
</dbReference>
<evidence type="ECO:0000256" key="8">
    <source>
        <dbReference type="ARBA" id="ARBA00022989"/>
    </source>
</evidence>
<feature type="transmembrane region" description="Helical" evidence="11">
    <location>
        <begin position="410"/>
        <end position="430"/>
    </location>
</feature>
<dbReference type="OrthoDB" id="1689333at2759"/>
<keyword evidence="5 11" id="KW-0808">Transferase</keyword>
<dbReference type="UniPathway" id="UPA00378"/>
<evidence type="ECO:0000256" key="3">
    <source>
        <dbReference type="ARBA" id="ARBA00008715"/>
    </source>
</evidence>
<feature type="transmembrane region" description="Helical" evidence="11">
    <location>
        <begin position="275"/>
        <end position="295"/>
    </location>
</feature>
<keyword evidence="8 11" id="KW-1133">Transmembrane helix</keyword>
<dbReference type="InterPro" id="IPR004856">
    <property type="entry name" value="Glyco_trans_ALG6/ALG8"/>
</dbReference>
<feature type="transmembrane region" description="Helical" evidence="11">
    <location>
        <begin position="183"/>
        <end position="210"/>
    </location>
</feature>
<comment type="catalytic activity">
    <reaction evidence="10">
        <text>an alpha-D-Glc-(1-&gt;3)-alpha-D-Man-(1-&gt;2)-alpha-D-Man-(1-&gt;2)-alpha-D-Man-(1-&gt;3)-[alpha-D-Man-(1-&gt;2)-alpha-D-Man-(1-&gt;3)-[alpha-D-Man-(1-&gt;2)-alpha-D-Man-(1-&gt;6)]-alpha-D-Man-(1-&gt;6)]-beta-D-Man-(1-&gt;4)-beta-D-GlcNAc-(1-&gt;4)-alpha-D-GlcNAc-diphospho-di-trans,poly-cis-dolichol + a di-trans,poly-cis-dolichyl beta-D-glucosyl phosphate = an alpha-D-Glc-(1-&gt;3)-alpha-D-Glc-(1-&gt;3)-alpha-D-Man-(1-&gt;2)-alpha-D-Man-(1-&gt;2)-alpha-D-Man-(1-&gt;3)-[alpha-D-Man-(1-&gt;2)-alpha-D-Man-(1-&gt;3)-[alpha-D-Man-(1-&gt;2)-alpha-D-Man-(1-&gt;6)]-alpha-D-Man-(1-&gt;6)]-beta-D-Man-(1-&gt;4)-beta-D-GlcNAc-(1-&gt;4)-alpha-D-GlcNAc-diphospho-di-trans,poly-cis-dolichol + a di-trans,poly-cis-dolichyl phosphate + H(+)</text>
        <dbReference type="Rhea" id="RHEA:31307"/>
        <dbReference type="Rhea" id="RHEA-COMP:19498"/>
        <dbReference type="Rhea" id="RHEA-COMP:19502"/>
        <dbReference type="Rhea" id="RHEA-COMP:19521"/>
        <dbReference type="Rhea" id="RHEA-COMP:19522"/>
        <dbReference type="ChEBI" id="CHEBI:15378"/>
        <dbReference type="ChEBI" id="CHEBI:57525"/>
        <dbReference type="ChEBI" id="CHEBI:57683"/>
        <dbReference type="ChEBI" id="CHEBI:132521"/>
        <dbReference type="ChEBI" id="CHEBI:132522"/>
        <dbReference type="EC" id="2.4.1.265"/>
    </reaction>
    <physiologicalReaction direction="left-to-right" evidence="10">
        <dbReference type="Rhea" id="RHEA:31308"/>
    </physiologicalReaction>
</comment>
<sequence length="767" mass="80924">MSVRSVPTWARDVLLLSFALKLLLVPAYHSTDFEVHRHWLALTRSLPLAQWYFDETSPWTLDYPPFFAYFSRLLAAPAALADPRITALQAGLEYASAPARLVMRSSVLLTELVLAAALLALAAPPAGRVLSAERTQAARLVAAAVLLHPGLVIVDHMHFQYNGFLTGVLFWSIWAAREQRPLLCAFLFSSLLMLKHIYIYLAPAYFVFLLRTYVLPTSASAADAGPLARLFTLGTITLLPPVLGFAPLLLAGLAPSAPAGPIGIMQQICSRLFPFARGLNHAYWAANFWALYTFADRVLLRVASLRPQLFASFIDGHAARNGLSSASRGLIGDTSFGVLPTITAGHCFLLTALPLLAFSLRLWTRPTYASFVMAITLSGLTSFIFGYHVHEKAILLPLLPLTLLAPLSHAHARLTLVLSVAGVVGLFPLLFSARESIVKIAYSIVWALCVFVPLNRNVFRPVPTNLGVLAHFAEHAYLLGFAGLLAYTSLLHPLLFPSPSQPLADVTPPSALSEAISKASSLVAPAATLVAAAVTPVVTAINSQTILPGVQAENVLPSSLAESASSLLAPATPAATSTPLEDAEEPFAETDIIKAEATVEAPQAVSEAASEASVSAVPGASEEVTGILQSASSIASEASESAVAALSHLTGSVAGVFSQTSEVSPVSTISAAAASATEAAADAVLPTSAPASAPISVSTQASPPVKEASLEFLPLMLTSVYCALGVMWVWARLSLVFWTGEGEEVEESTPAKPAVPRAASTVVANGR</sequence>
<keyword evidence="4 11" id="KW-0328">Glycosyltransferase</keyword>
<dbReference type="EC" id="2.4.1.-" evidence="11"/>
<keyword evidence="9 11" id="KW-0472">Membrane</keyword>
<evidence type="ECO:0000256" key="2">
    <source>
        <dbReference type="ARBA" id="ARBA00004922"/>
    </source>
</evidence>
<feature type="transmembrane region" description="Helical" evidence="11">
    <location>
        <begin position="136"/>
        <end position="153"/>
    </location>
</feature>
<dbReference type="GO" id="GO:0005789">
    <property type="term" value="C:endoplasmic reticulum membrane"/>
    <property type="evidence" value="ECO:0007669"/>
    <property type="project" value="UniProtKB-SubCell"/>
</dbReference>
<feature type="transmembrane region" description="Helical" evidence="11">
    <location>
        <begin position="368"/>
        <end position="390"/>
    </location>
</feature>
<keyword evidence="6 11" id="KW-0812">Transmembrane</keyword>
<dbReference type="GO" id="GO:0006487">
    <property type="term" value="P:protein N-linked glycosylation"/>
    <property type="evidence" value="ECO:0007669"/>
    <property type="project" value="TreeGrafter"/>
</dbReference>